<dbReference type="GO" id="GO:0015379">
    <property type="term" value="F:potassium:chloride symporter activity"/>
    <property type="evidence" value="ECO:0007669"/>
    <property type="project" value="InterPro"/>
</dbReference>
<evidence type="ECO:0000256" key="11">
    <source>
        <dbReference type="PIRSR" id="PIRSR006247-1"/>
    </source>
</evidence>
<feature type="transmembrane region" description="Helical" evidence="12">
    <location>
        <begin position="40"/>
        <end position="59"/>
    </location>
</feature>
<comment type="function">
    <text evidence="10">Low-affinity potassium transport system. Interacts with Trk system potassium uptake protein TrkA.</text>
</comment>
<feature type="transmembrane region" description="Helical" evidence="12">
    <location>
        <begin position="238"/>
        <end position="257"/>
    </location>
</feature>
<keyword evidence="8 10" id="KW-0406">Ion transport</keyword>
<feature type="transmembrane region" description="Helical" evidence="12">
    <location>
        <begin position="7"/>
        <end position="28"/>
    </location>
</feature>
<dbReference type="Proteomes" id="UP000028702">
    <property type="component" value="Unassembled WGS sequence"/>
</dbReference>
<dbReference type="GO" id="GO:0005886">
    <property type="term" value="C:plasma membrane"/>
    <property type="evidence" value="ECO:0007669"/>
    <property type="project" value="UniProtKB-SubCell"/>
</dbReference>
<comment type="subcellular location">
    <subcellularLocation>
        <location evidence="10">Cell inner membrane</location>
        <topology evidence="10">Multi-pass membrane protein</topology>
    </subcellularLocation>
    <subcellularLocation>
        <location evidence="1">Cell membrane</location>
        <topology evidence="1">Multi-pass membrane protein</topology>
    </subcellularLocation>
</comment>
<feature type="transmembrane region" description="Helical" evidence="12">
    <location>
        <begin position="456"/>
        <end position="481"/>
    </location>
</feature>
<comment type="caution">
    <text evidence="13">The sequence shown here is derived from an EMBL/GenBank/DDBJ whole genome shotgun (WGS) entry which is preliminary data.</text>
</comment>
<evidence type="ECO:0000256" key="7">
    <source>
        <dbReference type="ARBA" id="ARBA00022989"/>
    </source>
</evidence>
<evidence type="ECO:0000313" key="13">
    <source>
        <dbReference type="EMBL" id="GAK45550.1"/>
    </source>
</evidence>
<evidence type="ECO:0000256" key="4">
    <source>
        <dbReference type="ARBA" id="ARBA00022538"/>
    </source>
</evidence>
<keyword evidence="14" id="KW-1185">Reference proteome</keyword>
<dbReference type="eggNOG" id="COG0168">
    <property type="taxonomic scope" value="Bacteria"/>
</dbReference>
<dbReference type="Pfam" id="PF02386">
    <property type="entry name" value="TrkH"/>
    <property type="match status" value="1"/>
</dbReference>
<dbReference type="PANTHER" id="PTHR32024:SF3">
    <property type="entry name" value="TRK SYSTEM POTASSIUM UPTAKE PROTEIN"/>
    <property type="match status" value="1"/>
</dbReference>
<feature type="transmembrane region" description="Helical" evidence="12">
    <location>
        <begin position="71"/>
        <end position="91"/>
    </location>
</feature>
<evidence type="ECO:0000256" key="9">
    <source>
        <dbReference type="ARBA" id="ARBA00023136"/>
    </source>
</evidence>
<evidence type="ECO:0000313" key="14">
    <source>
        <dbReference type="Proteomes" id="UP000028702"/>
    </source>
</evidence>
<keyword evidence="7 12" id="KW-1133">Transmembrane helix</keyword>
<organism evidence="13 14">
    <name type="scientific">Tepidicaulis marinus</name>
    <dbReference type="NCBI Taxonomy" id="1333998"/>
    <lineage>
        <taxon>Bacteria</taxon>
        <taxon>Pseudomonadati</taxon>
        <taxon>Pseudomonadota</taxon>
        <taxon>Alphaproteobacteria</taxon>
        <taxon>Hyphomicrobiales</taxon>
        <taxon>Parvibaculaceae</taxon>
        <taxon>Tepidicaulis</taxon>
    </lineage>
</organism>
<reference evidence="13 14" key="1">
    <citation type="submission" date="2014-07" db="EMBL/GenBank/DDBJ databases">
        <title>Tepidicaulis marinum gen. nov., sp. nov., a novel marine bacterium denitrifying nitrate to nitrous oxide strictly under microaerobic conditions.</title>
        <authorList>
            <person name="Takeuchi M."/>
            <person name="Yamagishi T."/>
            <person name="Kamagata Y."/>
            <person name="Oshima K."/>
            <person name="Hattori M."/>
            <person name="Katayama T."/>
            <person name="Hanada S."/>
            <person name="Tamaki H."/>
            <person name="Marumo K."/>
            <person name="Maeda H."/>
            <person name="Nedachi M."/>
            <person name="Iwasaki W."/>
            <person name="Suwa Y."/>
            <person name="Sakata S."/>
        </authorList>
    </citation>
    <scope>NUCLEOTIDE SEQUENCE [LARGE SCALE GENOMIC DNA]</scope>
    <source>
        <strain evidence="13 14">MA2</strain>
    </source>
</reference>
<keyword evidence="6 10" id="KW-0630">Potassium</keyword>
<comment type="similarity">
    <text evidence="10">Belongs to the TrkH potassium transport family.</text>
</comment>
<gene>
    <name evidence="13" type="ORF">M2A_2049</name>
</gene>
<accession>A0A081BBY2</accession>
<feature type="transmembrane region" description="Helical" evidence="12">
    <location>
        <begin position="133"/>
        <end position="155"/>
    </location>
</feature>
<dbReference type="EMBL" id="BBIO01000010">
    <property type="protein sequence ID" value="GAK45550.1"/>
    <property type="molecule type" value="Genomic_DNA"/>
</dbReference>
<dbReference type="AlphaFoldDB" id="A0A081BBY2"/>
<feature type="transmembrane region" description="Helical" evidence="12">
    <location>
        <begin position="326"/>
        <end position="345"/>
    </location>
</feature>
<dbReference type="InterPro" id="IPR004772">
    <property type="entry name" value="TrkH"/>
</dbReference>
<keyword evidence="10" id="KW-0997">Cell inner membrane</keyword>
<evidence type="ECO:0000256" key="8">
    <source>
        <dbReference type="ARBA" id="ARBA00023065"/>
    </source>
</evidence>
<proteinExistence type="inferred from homology"/>
<evidence type="ECO:0000256" key="10">
    <source>
        <dbReference type="PIRNR" id="PIRNR006247"/>
    </source>
</evidence>
<name>A0A081BBY2_9HYPH</name>
<dbReference type="RefSeq" id="WP_045446779.1">
    <property type="nucleotide sequence ID" value="NZ_BBIO01000010.1"/>
</dbReference>
<evidence type="ECO:0000256" key="1">
    <source>
        <dbReference type="ARBA" id="ARBA00004651"/>
    </source>
</evidence>
<dbReference type="InterPro" id="IPR003445">
    <property type="entry name" value="Cat_transpt"/>
</dbReference>
<feature type="binding site" evidence="11">
    <location>
        <position position="112"/>
    </location>
    <ligand>
        <name>K(+)</name>
        <dbReference type="ChEBI" id="CHEBI:29103"/>
    </ligand>
</feature>
<keyword evidence="9 10" id="KW-0472">Membrane</keyword>
<feature type="binding site" evidence="11">
    <location>
        <position position="432"/>
    </location>
    <ligand>
        <name>K(+)</name>
        <dbReference type="ChEBI" id="CHEBI:29103"/>
    </ligand>
</feature>
<feature type="binding site" evidence="11">
    <location>
        <position position="433"/>
    </location>
    <ligand>
        <name>K(+)</name>
        <dbReference type="ChEBI" id="CHEBI:29103"/>
    </ligand>
</feature>
<evidence type="ECO:0000256" key="3">
    <source>
        <dbReference type="ARBA" id="ARBA00022475"/>
    </source>
</evidence>
<keyword evidence="5 12" id="KW-0812">Transmembrane</keyword>
<protein>
    <recommendedName>
        <fullName evidence="10">Trk system potassium uptake protein</fullName>
    </recommendedName>
</protein>
<keyword evidence="4 10" id="KW-0633">Potassium transport</keyword>
<feature type="binding site" evidence="11">
    <location>
        <position position="219"/>
    </location>
    <ligand>
        <name>K(+)</name>
        <dbReference type="ChEBI" id="CHEBI:29103"/>
    </ligand>
</feature>
<keyword evidence="3 10" id="KW-1003">Cell membrane</keyword>
<evidence type="ECO:0000256" key="2">
    <source>
        <dbReference type="ARBA" id="ARBA00022448"/>
    </source>
</evidence>
<keyword evidence="11" id="KW-0479">Metal-binding</keyword>
<keyword evidence="2 10" id="KW-0813">Transport</keyword>
<feature type="transmembrane region" description="Helical" evidence="12">
    <location>
        <begin position="269"/>
        <end position="291"/>
    </location>
</feature>
<evidence type="ECO:0000256" key="12">
    <source>
        <dbReference type="SAM" id="Phobius"/>
    </source>
</evidence>
<sequence length="483" mass="51692">MIDFRPIILVTGILLTTLGSAMLIPAAIDAGAGNPDWQVFALAATLTLFTGGSMTLMTWGHASDLTLKEAFLLVTFIWVFLPGFGALPFAFSELSLSYTDAFFEAMSGLTTTGATVVVGLDTAPPGFLLWRSLLQWLGGLGIVVMAIALLPILQIGGMQMFKVEAFDTAEKVLPSAAQLAGSLTSFYLAATAVFAFFLWLAGLNGFDAVNHSMTSIATGGFSTKDASVGHFESAAVDYTIVAAMIVGSLPFALYLRALRGDARPLLRDAQVHMFFYVVATLAIILTAYQMLQGINGALPDQFRYALFNSISILTGTGYATHNFSEWGPLAVAIFFVIMFIGGCSGSTSCGMKIFRFQIVFASLFTEMRRMVHPNGVFVPRYNGNPIGDGVIASVMSFMFLFMLCFSVIAVLLNLMGLDVLTSISAAATTMANVGPGLGEIIGPAGNFSTLPDAAKWLLSLSMLMGRLEVFTVLVIFMPSFWRS</sequence>
<dbReference type="PANTHER" id="PTHR32024">
    <property type="entry name" value="TRK SYSTEM POTASSIUM UPTAKE PROTEIN TRKG-RELATED"/>
    <property type="match status" value="1"/>
</dbReference>
<dbReference type="STRING" id="1333998.M2A_2049"/>
<dbReference type="GO" id="GO:0046872">
    <property type="term" value="F:metal ion binding"/>
    <property type="evidence" value="ECO:0007669"/>
    <property type="project" value="UniProtKB-KW"/>
</dbReference>
<feature type="binding site" evidence="11">
    <location>
        <position position="111"/>
    </location>
    <ligand>
        <name>K(+)</name>
        <dbReference type="ChEBI" id="CHEBI:29103"/>
    </ligand>
</feature>
<dbReference type="PIRSF" id="PIRSF006247">
    <property type="entry name" value="TrkH"/>
    <property type="match status" value="1"/>
</dbReference>
<feature type="transmembrane region" description="Helical" evidence="12">
    <location>
        <begin position="390"/>
        <end position="412"/>
    </location>
</feature>
<evidence type="ECO:0000256" key="6">
    <source>
        <dbReference type="ARBA" id="ARBA00022958"/>
    </source>
</evidence>
<evidence type="ECO:0000256" key="5">
    <source>
        <dbReference type="ARBA" id="ARBA00022692"/>
    </source>
</evidence>
<feature type="transmembrane region" description="Helical" evidence="12">
    <location>
        <begin position="176"/>
        <end position="201"/>
    </location>
</feature>
<feature type="binding site" evidence="11">
    <location>
        <position position="316"/>
    </location>
    <ligand>
        <name>K(+)</name>
        <dbReference type="ChEBI" id="CHEBI:29103"/>
    </ligand>
</feature>